<dbReference type="AlphaFoldDB" id="A0A319DJ10"/>
<feature type="transmembrane region" description="Helical" evidence="2">
    <location>
        <begin position="234"/>
        <end position="255"/>
    </location>
</feature>
<keyword evidence="2" id="KW-1133">Transmembrane helix</keyword>
<feature type="transmembrane region" description="Helical" evidence="2">
    <location>
        <begin position="328"/>
        <end position="346"/>
    </location>
</feature>
<accession>A0A319DJ10</accession>
<dbReference type="PANTHER" id="PTHR31303:SF1">
    <property type="entry name" value="CTP-DEPENDENT DIACYLGLYCEROL KINASE 1"/>
    <property type="match status" value="1"/>
</dbReference>
<organism evidence="3 4">
    <name type="scientific">Aspergillus ellipticus CBS 707.79</name>
    <dbReference type="NCBI Taxonomy" id="1448320"/>
    <lineage>
        <taxon>Eukaryota</taxon>
        <taxon>Fungi</taxon>
        <taxon>Dikarya</taxon>
        <taxon>Ascomycota</taxon>
        <taxon>Pezizomycotina</taxon>
        <taxon>Eurotiomycetes</taxon>
        <taxon>Eurotiomycetidae</taxon>
        <taxon>Eurotiales</taxon>
        <taxon>Aspergillaceae</taxon>
        <taxon>Aspergillus</taxon>
        <taxon>Aspergillus subgen. Circumdati</taxon>
    </lineage>
</organism>
<evidence type="ECO:0000256" key="2">
    <source>
        <dbReference type="SAM" id="Phobius"/>
    </source>
</evidence>
<evidence type="ECO:0000313" key="3">
    <source>
        <dbReference type="EMBL" id="PYH91173.1"/>
    </source>
</evidence>
<feature type="transmembrane region" description="Helical" evidence="2">
    <location>
        <begin position="201"/>
        <end position="222"/>
    </location>
</feature>
<dbReference type="PANTHER" id="PTHR31303">
    <property type="entry name" value="CTP-DEPENDENT DIACYLGLYCEROL KINASE 1"/>
    <property type="match status" value="1"/>
</dbReference>
<keyword evidence="2" id="KW-0812">Transmembrane</keyword>
<sequence>MYPLQTLRRPNVWIVPSPSPSPLPSSEGCWKRHADPGSLDQAPGARRAHAILKKLTQVGKEQSDPAATKPQPQRSDQGNGLRAPPPPPSSARLPAYTGSKAFIQRHEILRKFTHVSIGLAILLVYSYGIHPHQITPWLLASTLVIGGFDILRHNWDALNQPWLNVFGIFLRQTEVSGYNPVNWFLLGAYVALQFFPEDIALMAILLLSISDTAASTFGRLYGRYTISLCRGKSLAGSMAACTAGAITAACFWGYYGPYAKSLPATSPGGFMFTGRLSVNTQLIPSHANLDNDFEVIDGSMALVLVSAVSGLLAAGSELVDVLGFNDNIVIPVFSSFGLWAFLKVFGAE</sequence>
<keyword evidence="2" id="KW-0472">Membrane</keyword>
<gene>
    <name evidence="3" type="ORF">BO71DRAFT_401626</name>
</gene>
<dbReference type="Proteomes" id="UP000247810">
    <property type="component" value="Unassembled WGS sequence"/>
</dbReference>
<dbReference type="EMBL" id="KZ825954">
    <property type="protein sequence ID" value="PYH91173.1"/>
    <property type="molecule type" value="Genomic_DNA"/>
</dbReference>
<evidence type="ECO:0008006" key="5">
    <source>
        <dbReference type="Google" id="ProtNLM"/>
    </source>
</evidence>
<feature type="region of interest" description="Disordered" evidence="1">
    <location>
        <begin position="58"/>
        <end position="94"/>
    </location>
</feature>
<proteinExistence type="predicted"/>
<name>A0A319DJ10_9EURO</name>
<keyword evidence="4" id="KW-1185">Reference proteome</keyword>
<dbReference type="VEuPathDB" id="FungiDB:BO71DRAFT_401626"/>
<evidence type="ECO:0000256" key="1">
    <source>
        <dbReference type="SAM" id="MobiDB-lite"/>
    </source>
</evidence>
<evidence type="ECO:0000313" key="4">
    <source>
        <dbReference type="Proteomes" id="UP000247810"/>
    </source>
</evidence>
<reference evidence="3 4" key="1">
    <citation type="submission" date="2018-02" db="EMBL/GenBank/DDBJ databases">
        <title>The genomes of Aspergillus section Nigri reveals drivers in fungal speciation.</title>
        <authorList>
            <consortium name="DOE Joint Genome Institute"/>
            <person name="Vesth T.C."/>
            <person name="Nybo J."/>
            <person name="Theobald S."/>
            <person name="Brandl J."/>
            <person name="Frisvad J.C."/>
            <person name="Nielsen K.F."/>
            <person name="Lyhne E.K."/>
            <person name="Kogle M.E."/>
            <person name="Kuo A."/>
            <person name="Riley R."/>
            <person name="Clum A."/>
            <person name="Nolan M."/>
            <person name="Lipzen A."/>
            <person name="Salamov A."/>
            <person name="Henrissat B."/>
            <person name="Wiebenga A."/>
            <person name="De vries R.P."/>
            <person name="Grigoriev I.V."/>
            <person name="Mortensen U.H."/>
            <person name="Andersen M.R."/>
            <person name="Baker S.E."/>
        </authorList>
    </citation>
    <scope>NUCLEOTIDE SEQUENCE [LARGE SCALE GENOMIC DNA]</scope>
    <source>
        <strain evidence="3 4">CBS 707.79</strain>
    </source>
</reference>
<feature type="region of interest" description="Disordered" evidence="1">
    <location>
        <begin position="1"/>
        <end position="45"/>
    </location>
</feature>
<protein>
    <recommendedName>
        <fullName evidence="5">Phosphatidate cytidylyltransferase</fullName>
    </recommendedName>
</protein>
<dbReference type="OrthoDB" id="5673at2759"/>
<dbReference type="GO" id="GO:0006654">
    <property type="term" value="P:phosphatidic acid biosynthetic process"/>
    <property type="evidence" value="ECO:0007669"/>
    <property type="project" value="TreeGrafter"/>
</dbReference>
<feature type="transmembrane region" description="Helical" evidence="2">
    <location>
        <begin position="108"/>
        <end position="128"/>
    </location>
</feature>
<dbReference type="STRING" id="1448320.A0A319DJ10"/>
<dbReference type="GO" id="GO:0005789">
    <property type="term" value="C:endoplasmic reticulum membrane"/>
    <property type="evidence" value="ECO:0007669"/>
    <property type="project" value="TreeGrafter"/>
</dbReference>
<dbReference type="GO" id="GO:0004143">
    <property type="term" value="F:ATP-dependent diacylglycerol kinase activity"/>
    <property type="evidence" value="ECO:0007669"/>
    <property type="project" value="InterPro"/>
</dbReference>
<dbReference type="InterPro" id="IPR037997">
    <property type="entry name" value="Dgk1-like"/>
</dbReference>